<name>A0A016SIE1_9BILA</name>
<comment type="caution">
    <text evidence="7">The sequence shown here is derived from an EMBL/GenBank/DDBJ whole genome shotgun (WGS) entry which is preliminary data.</text>
</comment>
<dbReference type="Gene3D" id="1.20.1070.10">
    <property type="entry name" value="Rhodopsin 7-helix transmembrane proteins"/>
    <property type="match status" value="1"/>
</dbReference>
<keyword evidence="2 5" id="KW-0812">Transmembrane</keyword>
<proteinExistence type="predicted"/>
<dbReference type="PANTHER" id="PTHR23360:SF5">
    <property type="entry name" value="G-PROTEIN COUPLED RECEPTORS FAMILY 1 PROFILE DOMAIN-CONTAINING PROTEIN"/>
    <property type="match status" value="1"/>
</dbReference>
<dbReference type="OrthoDB" id="5820127at2759"/>
<dbReference type="InterPro" id="IPR000276">
    <property type="entry name" value="GPCR_Rhodpsn"/>
</dbReference>
<dbReference type="SUPFAM" id="SSF81321">
    <property type="entry name" value="Family A G protein-coupled receptor-like"/>
    <property type="match status" value="1"/>
</dbReference>
<feature type="transmembrane region" description="Helical" evidence="5">
    <location>
        <begin position="162"/>
        <end position="186"/>
    </location>
</feature>
<protein>
    <recommendedName>
        <fullName evidence="6">G-protein coupled receptors family 1 profile domain-containing protein</fullName>
    </recommendedName>
</protein>
<evidence type="ECO:0000313" key="7">
    <source>
        <dbReference type="EMBL" id="EYB90054.1"/>
    </source>
</evidence>
<feature type="transmembrane region" description="Helical" evidence="5">
    <location>
        <begin position="44"/>
        <end position="64"/>
    </location>
</feature>
<evidence type="ECO:0000313" key="8">
    <source>
        <dbReference type="Proteomes" id="UP000024635"/>
    </source>
</evidence>
<reference evidence="8" key="1">
    <citation type="journal article" date="2015" name="Nat. Genet.">
        <title>The genome and transcriptome of the zoonotic hookworm Ancylostoma ceylanicum identify infection-specific gene families.</title>
        <authorList>
            <person name="Schwarz E.M."/>
            <person name="Hu Y."/>
            <person name="Antoshechkin I."/>
            <person name="Miller M.M."/>
            <person name="Sternberg P.W."/>
            <person name="Aroian R.V."/>
        </authorList>
    </citation>
    <scope>NUCLEOTIDE SEQUENCE</scope>
    <source>
        <strain evidence="8">HY135</strain>
    </source>
</reference>
<dbReference type="GO" id="GO:0004930">
    <property type="term" value="F:G protein-coupled receptor activity"/>
    <property type="evidence" value="ECO:0007669"/>
    <property type="project" value="InterPro"/>
</dbReference>
<dbReference type="EMBL" id="JARK01001560">
    <property type="protein sequence ID" value="EYB90054.1"/>
    <property type="molecule type" value="Genomic_DNA"/>
</dbReference>
<dbReference type="GO" id="GO:0016020">
    <property type="term" value="C:membrane"/>
    <property type="evidence" value="ECO:0007669"/>
    <property type="project" value="UniProtKB-SubCell"/>
</dbReference>
<feature type="domain" description="G-protein coupled receptors family 1 profile" evidence="6">
    <location>
        <begin position="23"/>
        <end position="140"/>
    </location>
</feature>
<keyword evidence="8" id="KW-1185">Reference proteome</keyword>
<accession>A0A016SIE1</accession>
<dbReference type="AlphaFoldDB" id="A0A016SIE1"/>
<dbReference type="SMART" id="SM01381">
    <property type="entry name" value="7TM_GPCR_Srsx"/>
    <property type="match status" value="1"/>
</dbReference>
<feature type="transmembrane region" description="Helical" evidence="5">
    <location>
        <begin position="12"/>
        <end position="32"/>
    </location>
</feature>
<evidence type="ECO:0000256" key="1">
    <source>
        <dbReference type="ARBA" id="ARBA00004370"/>
    </source>
</evidence>
<dbReference type="PANTHER" id="PTHR23360">
    <property type="entry name" value="G-PROTEIN COUPLED RECEPTORS FAMILY 1 PROFILE DOMAIN-CONTAINING PROTEIN-RELATED"/>
    <property type="match status" value="1"/>
</dbReference>
<evidence type="ECO:0000256" key="2">
    <source>
        <dbReference type="ARBA" id="ARBA00022692"/>
    </source>
</evidence>
<dbReference type="InterPro" id="IPR017452">
    <property type="entry name" value="GPCR_Rhodpsn_7TM"/>
</dbReference>
<dbReference type="Proteomes" id="UP000024635">
    <property type="component" value="Unassembled WGS sequence"/>
</dbReference>
<dbReference type="Pfam" id="PF10320">
    <property type="entry name" value="7TM_GPCR_Srsx"/>
    <property type="match status" value="1"/>
</dbReference>
<dbReference type="InterPro" id="IPR047130">
    <property type="entry name" value="7TM_GPCR_Srsx_nematod"/>
</dbReference>
<organism evidence="7 8">
    <name type="scientific">Ancylostoma ceylanicum</name>
    <dbReference type="NCBI Taxonomy" id="53326"/>
    <lineage>
        <taxon>Eukaryota</taxon>
        <taxon>Metazoa</taxon>
        <taxon>Ecdysozoa</taxon>
        <taxon>Nematoda</taxon>
        <taxon>Chromadorea</taxon>
        <taxon>Rhabditida</taxon>
        <taxon>Rhabditina</taxon>
        <taxon>Rhabditomorpha</taxon>
        <taxon>Strongyloidea</taxon>
        <taxon>Ancylostomatidae</taxon>
        <taxon>Ancylostomatinae</taxon>
        <taxon>Ancylostoma</taxon>
    </lineage>
</organism>
<dbReference type="CDD" id="cd00637">
    <property type="entry name" value="7tm_classA_rhodopsin-like"/>
    <property type="match status" value="1"/>
</dbReference>
<dbReference type="PROSITE" id="PS50262">
    <property type="entry name" value="G_PROTEIN_RECEP_F1_2"/>
    <property type="match status" value="1"/>
</dbReference>
<feature type="transmembrane region" description="Helical" evidence="5">
    <location>
        <begin position="123"/>
        <end position="142"/>
    </location>
</feature>
<sequence>MTVYIEWYWQVFYILVPTVGIVTNTLIVYVTVIDRRLRSPCNIMIAMIAFGDVFHQLGQYVMVISHDIAPEHVMPQHICMHLQAAPLFGLCFSSVIVLCVAIDRILALKRIYLLILNHQKLYLTLHTTPAVLFSILFVVWSYLLVDDRYVTCGIPDVLTQEAYNACFGAIVVINVLLIICYSYMLYSIRNVVSVPNIAKYSISVSSLRP</sequence>
<feature type="transmembrane region" description="Helical" evidence="5">
    <location>
        <begin position="84"/>
        <end position="102"/>
    </location>
</feature>
<evidence type="ECO:0000259" key="6">
    <source>
        <dbReference type="PROSITE" id="PS50262"/>
    </source>
</evidence>
<keyword evidence="3 5" id="KW-1133">Transmembrane helix</keyword>
<evidence type="ECO:0000256" key="3">
    <source>
        <dbReference type="ARBA" id="ARBA00022989"/>
    </source>
</evidence>
<keyword evidence="4 5" id="KW-0472">Membrane</keyword>
<dbReference type="InterPro" id="IPR019424">
    <property type="entry name" value="7TM_GPCR_Srsx"/>
</dbReference>
<evidence type="ECO:0000256" key="4">
    <source>
        <dbReference type="ARBA" id="ARBA00023136"/>
    </source>
</evidence>
<comment type="subcellular location">
    <subcellularLocation>
        <location evidence="1">Membrane</location>
    </subcellularLocation>
</comment>
<evidence type="ECO:0000256" key="5">
    <source>
        <dbReference type="SAM" id="Phobius"/>
    </source>
</evidence>
<gene>
    <name evidence="7" type="primary">Acey_s0224.g2730</name>
    <name evidence="7" type="ORF">Y032_0224g2730</name>
</gene>